<sequence>MLFPRASPPSCAVPSRRPGLPPDELEHLVLTTFKDFDSIGHNDLCIDLMPPPVFEHDDDGDLDGHAASSRARPPGRLAASLLRKVKSHASSLLSSASSRPAPSRPQQPRRRPRTKSLPRHAALRPSPSPSPGPAPAPPVPALPRLHSPHSIDLGRPQTPVAAAAHVSASTPPSPSSSARLRTRPRLSFLFQASPLRSHSRADRREHDGSDPPSVRRPSRPPFCRSRSPLRQPLPRPRLVIPSRSASDPSSSPVHTLSIYSPHPDSVWTPALTDASPQQTSPPSTLSSASQSCSPLTPVADPLFHGEDDPFRKQDVIPVPPSPPRRPRVPKSKSTPKLARLFVAPSPPPFLRPVPSLGSASATTLPYDLNASQSSLPSASPDVCLPFPLPPDSAQDAITVRVATPTFPPARPPPSRPLPRIPEATPHVTVTPHTAPASQTSFIIPPLPDVTEEARGRSSRTRVLSPDAVAALRALPSPPSPKSVDANHARPPREVFLLAAPAARKRPRSPFPLLEPKEIKPRSLTDRDLRDAVDAILQEGGVPLANPWTSPHSSPRLDDGVYPDSPDIDSFSTKDRPGKKGSVASTATTASYQSALSTITAATTVSPNASPDMRPSVLCDLPTDEASGPPPRTPLRASLGRRSPLHDREEPLLGASSSLLDLPRSSFDSRAGLPRSSFGSDARPDSFYTSSSHSGHLPPVRRKSQNSSARSSTGHSGAVEISRQASVDISHQPSLDVPRPTPYSYSRSHTPALSVVSELAATGGHEFTLPPRSGTSLDHERRTTRTLSPTPSTPSPLRGKRRSFLPLPAIPRIAPLDFGVLGHLSGHHGQQNASPGRRRGFGSGWFD</sequence>
<name>A0ACB8QR64_9AGAM</name>
<dbReference type="Proteomes" id="UP000814128">
    <property type="component" value="Unassembled WGS sequence"/>
</dbReference>
<protein>
    <submittedName>
        <fullName evidence="1">Uncharacterized protein</fullName>
    </submittedName>
</protein>
<keyword evidence="2" id="KW-1185">Reference proteome</keyword>
<evidence type="ECO:0000313" key="2">
    <source>
        <dbReference type="Proteomes" id="UP000814128"/>
    </source>
</evidence>
<reference evidence="1" key="1">
    <citation type="submission" date="2021-02" db="EMBL/GenBank/DDBJ databases">
        <authorList>
            <consortium name="DOE Joint Genome Institute"/>
            <person name="Ahrendt S."/>
            <person name="Looney B.P."/>
            <person name="Miyauchi S."/>
            <person name="Morin E."/>
            <person name="Drula E."/>
            <person name="Courty P.E."/>
            <person name="Chicoki N."/>
            <person name="Fauchery L."/>
            <person name="Kohler A."/>
            <person name="Kuo A."/>
            <person name="Labutti K."/>
            <person name="Pangilinan J."/>
            <person name="Lipzen A."/>
            <person name="Riley R."/>
            <person name="Andreopoulos W."/>
            <person name="He G."/>
            <person name="Johnson J."/>
            <person name="Barry K.W."/>
            <person name="Grigoriev I.V."/>
            <person name="Nagy L."/>
            <person name="Hibbett D."/>
            <person name="Henrissat B."/>
            <person name="Matheny P.B."/>
            <person name="Labbe J."/>
            <person name="Martin F."/>
        </authorList>
    </citation>
    <scope>NUCLEOTIDE SEQUENCE</scope>
    <source>
        <strain evidence="1">EC-137</strain>
    </source>
</reference>
<evidence type="ECO:0000313" key="1">
    <source>
        <dbReference type="EMBL" id="KAI0034339.1"/>
    </source>
</evidence>
<accession>A0ACB8QR64</accession>
<dbReference type="EMBL" id="MU273502">
    <property type="protein sequence ID" value="KAI0034339.1"/>
    <property type="molecule type" value="Genomic_DNA"/>
</dbReference>
<gene>
    <name evidence="1" type="ORF">K488DRAFT_69200</name>
</gene>
<proteinExistence type="predicted"/>
<organism evidence="1 2">
    <name type="scientific">Vararia minispora EC-137</name>
    <dbReference type="NCBI Taxonomy" id="1314806"/>
    <lineage>
        <taxon>Eukaryota</taxon>
        <taxon>Fungi</taxon>
        <taxon>Dikarya</taxon>
        <taxon>Basidiomycota</taxon>
        <taxon>Agaricomycotina</taxon>
        <taxon>Agaricomycetes</taxon>
        <taxon>Russulales</taxon>
        <taxon>Lachnocladiaceae</taxon>
        <taxon>Vararia</taxon>
    </lineage>
</organism>
<comment type="caution">
    <text evidence="1">The sequence shown here is derived from an EMBL/GenBank/DDBJ whole genome shotgun (WGS) entry which is preliminary data.</text>
</comment>
<reference evidence="1" key="2">
    <citation type="journal article" date="2022" name="New Phytol.">
        <title>Evolutionary transition to the ectomycorrhizal habit in the genomes of a hyperdiverse lineage of mushroom-forming fungi.</title>
        <authorList>
            <person name="Looney B."/>
            <person name="Miyauchi S."/>
            <person name="Morin E."/>
            <person name="Drula E."/>
            <person name="Courty P.E."/>
            <person name="Kohler A."/>
            <person name="Kuo A."/>
            <person name="LaButti K."/>
            <person name="Pangilinan J."/>
            <person name="Lipzen A."/>
            <person name="Riley R."/>
            <person name="Andreopoulos W."/>
            <person name="He G."/>
            <person name="Johnson J."/>
            <person name="Nolan M."/>
            <person name="Tritt A."/>
            <person name="Barry K.W."/>
            <person name="Grigoriev I.V."/>
            <person name="Nagy L.G."/>
            <person name="Hibbett D."/>
            <person name="Henrissat B."/>
            <person name="Matheny P.B."/>
            <person name="Labbe J."/>
            <person name="Martin F.M."/>
        </authorList>
    </citation>
    <scope>NUCLEOTIDE SEQUENCE</scope>
    <source>
        <strain evidence="1">EC-137</strain>
    </source>
</reference>